<dbReference type="PANTHER" id="PTHR11521">
    <property type="entry name" value="TROPONIN T"/>
    <property type="match status" value="1"/>
</dbReference>
<feature type="compositionally biased region" description="Basic and acidic residues" evidence="1">
    <location>
        <begin position="374"/>
        <end position="402"/>
    </location>
</feature>
<feature type="region of interest" description="Disordered" evidence="1">
    <location>
        <begin position="306"/>
        <end position="449"/>
    </location>
</feature>
<evidence type="ECO:0008006" key="4">
    <source>
        <dbReference type="Google" id="ProtNLM"/>
    </source>
</evidence>
<feature type="compositionally biased region" description="Acidic residues" evidence="1">
    <location>
        <begin position="29"/>
        <end position="51"/>
    </location>
</feature>
<dbReference type="EMBL" id="CAJFDH010000003">
    <property type="protein sequence ID" value="CAD5217495.1"/>
    <property type="molecule type" value="Genomic_DNA"/>
</dbReference>
<evidence type="ECO:0000313" key="2">
    <source>
        <dbReference type="EMBL" id="CAD5217495.1"/>
    </source>
</evidence>
<dbReference type="Proteomes" id="UP000783686">
    <property type="component" value="Unassembled WGS sequence"/>
</dbReference>
<feature type="region of interest" description="Disordered" evidence="1">
    <location>
        <begin position="1"/>
        <end position="181"/>
    </location>
</feature>
<dbReference type="InterPro" id="IPR038077">
    <property type="entry name" value="Troponin_sf"/>
</dbReference>
<proteinExistence type="predicted"/>
<dbReference type="EMBL" id="CAJFCW020000003">
    <property type="protein sequence ID" value="CAG9107894.1"/>
    <property type="molecule type" value="Genomic_DNA"/>
</dbReference>
<name>A0A811KMR9_9BILA</name>
<sequence>MSDNEEYSEEEYEEEEEEEVEEPAKEPEAEPEPEPEAAAEAEAEPEADAEEPAAAPAAEEEGKKEEVPQLRRAPPKQEEPAPESLTEAEQAMLAAKKRHEEEEAAKLMDYEQRRVLERETTERELRELRERQAERRAEWAKDEAEFAARRRQDDERRRQEEEARKAKIEADRQRREEERNRRANMMAGAFVGGGAVPVDAQAKAGRNFVIVKKEKSAAESADSRPRRPGGKTPEQIAEAKQQYLSIVARPVDVSNLLPNDLKNKIKQLHSKIIRLESEKYDLEKRADRQGYDLKELTEREKQAARKKAISRGLDPEQIEESSNSVIPPKISVASKFDRQTDRSSYGDRRDRYEKPVVKPAPSIAHGTARPPPEWGRKNNDELEALRKNLEPFKYVEHEKVEGARPPVEPRPLQLPSGDFETGEESAPAEESAPVEEPPKTAPKGRAGRV</sequence>
<feature type="compositionally biased region" description="Basic and acidic residues" evidence="1">
    <location>
        <begin position="60"/>
        <end position="79"/>
    </location>
</feature>
<feature type="compositionally biased region" description="Basic and acidic residues" evidence="1">
    <location>
        <begin position="212"/>
        <end position="225"/>
    </location>
</feature>
<comment type="caution">
    <text evidence="2">The sequence shown here is derived from an EMBL/GenBank/DDBJ whole genome shotgun (WGS) entry which is preliminary data.</text>
</comment>
<dbReference type="Gene3D" id="1.20.5.350">
    <property type="match status" value="1"/>
</dbReference>
<reference evidence="2" key="1">
    <citation type="submission" date="2020-09" db="EMBL/GenBank/DDBJ databases">
        <authorList>
            <person name="Kikuchi T."/>
        </authorList>
    </citation>
    <scope>NUCLEOTIDE SEQUENCE</scope>
    <source>
        <strain evidence="2">SH1</strain>
    </source>
</reference>
<dbReference type="GO" id="GO:0005523">
    <property type="term" value="F:tropomyosin binding"/>
    <property type="evidence" value="ECO:0007669"/>
    <property type="project" value="TreeGrafter"/>
</dbReference>
<feature type="compositionally biased region" description="Acidic residues" evidence="1">
    <location>
        <begin position="1"/>
        <end position="21"/>
    </location>
</feature>
<dbReference type="GO" id="GO:0006937">
    <property type="term" value="P:regulation of muscle contraction"/>
    <property type="evidence" value="ECO:0007669"/>
    <property type="project" value="InterPro"/>
</dbReference>
<accession>A0A811KMR9</accession>
<dbReference type="PANTHER" id="PTHR11521:SF7">
    <property type="entry name" value="TROPONIN T"/>
    <property type="match status" value="1"/>
</dbReference>
<evidence type="ECO:0000313" key="3">
    <source>
        <dbReference type="Proteomes" id="UP000614601"/>
    </source>
</evidence>
<protein>
    <recommendedName>
        <fullName evidence="4">Troponin T</fullName>
    </recommendedName>
</protein>
<dbReference type="GO" id="GO:0045214">
    <property type="term" value="P:sarcomere organization"/>
    <property type="evidence" value="ECO:0007669"/>
    <property type="project" value="TreeGrafter"/>
</dbReference>
<dbReference type="SUPFAM" id="SSF90250">
    <property type="entry name" value="Troponin coil-coiled subunits"/>
    <property type="match status" value="1"/>
</dbReference>
<dbReference type="GO" id="GO:0006936">
    <property type="term" value="P:muscle contraction"/>
    <property type="evidence" value="ECO:0007669"/>
    <property type="project" value="TreeGrafter"/>
</dbReference>
<gene>
    <name evidence="2" type="ORF">BOKJ2_LOCUS7116</name>
</gene>
<feature type="compositionally biased region" description="Basic and acidic residues" evidence="1">
    <location>
        <begin position="98"/>
        <end position="181"/>
    </location>
</feature>
<dbReference type="OrthoDB" id="330499at2759"/>
<keyword evidence="3" id="KW-1185">Reference proteome</keyword>
<dbReference type="GO" id="GO:0005861">
    <property type="term" value="C:troponin complex"/>
    <property type="evidence" value="ECO:0007669"/>
    <property type="project" value="InterPro"/>
</dbReference>
<feature type="compositionally biased region" description="Basic and acidic residues" evidence="1">
    <location>
        <begin position="335"/>
        <end position="356"/>
    </location>
</feature>
<dbReference type="Proteomes" id="UP000614601">
    <property type="component" value="Unassembled WGS sequence"/>
</dbReference>
<dbReference type="AlphaFoldDB" id="A0A811KMR9"/>
<dbReference type="InterPro" id="IPR027707">
    <property type="entry name" value="TNNT"/>
</dbReference>
<organism evidence="2 3">
    <name type="scientific">Bursaphelenchus okinawaensis</name>
    <dbReference type="NCBI Taxonomy" id="465554"/>
    <lineage>
        <taxon>Eukaryota</taxon>
        <taxon>Metazoa</taxon>
        <taxon>Ecdysozoa</taxon>
        <taxon>Nematoda</taxon>
        <taxon>Chromadorea</taxon>
        <taxon>Rhabditida</taxon>
        <taxon>Tylenchina</taxon>
        <taxon>Tylenchomorpha</taxon>
        <taxon>Aphelenchoidea</taxon>
        <taxon>Aphelenchoididae</taxon>
        <taxon>Bursaphelenchus</taxon>
    </lineage>
</organism>
<evidence type="ECO:0000256" key="1">
    <source>
        <dbReference type="SAM" id="MobiDB-lite"/>
    </source>
</evidence>
<feature type="region of interest" description="Disordered" evidence="1">
    <location>
        <begin position="212"/>
        <end position="235"/>
    </location>
</feature>